<feature type="transmembrane region" description="Helical" evidence="1">
    <location>
        <begin position="12"/>
        <end position="34"/>
    </location>
</feature>
<evidence type="ECO:0000313" key="2">
    <source>
        <dbReference type="EMBL" id="MBX27738.1"/>
    </source>
</evidence>
<keyword evidence="1" id="KW-0812">Transmembrane</keyword>
<dbReference type="AlphaFoldDB" id="A0A2P2MC00"/>
<feature type="transmembrane region" description="Helical" evidence="1">
    <location>
        <begin position="40"/>
        <end position="61"/>
    </location>
</feature>
<accession>A0A2P2MC00</accession>
<name>A0A2P2MC00_RHIMU</name>
<organism evidence="2">
    <name type="scientific">Rhizophora mucronata</name>
    <name type="common">Asiatic mangrove</name>
    <dbReference type="NCBI Taxonomy" id="61149"/>
    <lineage>
        <taxon>Eukaryota</taxon>
        <taxon>Viridiplantae</taxon>
        <taxon>Streptophyta</taxon>
        <taxon>Embryophyta</taxon>
        <taxon>Tracheophyta</taxon>
        <taxon>Spermatophyta</taxon>
        <taxon>Magnoliopsida</taxon>
        <taxon>eudicotyledons</taxon>
        <taxon>Gunneridae</taxon>
        <taxon>Pentapetalae</taxon>
        <taxon>rosids</taxon>
        <taxon>fabids</taxon>
        <taxon>Malpighiales</taxon>
        <taxon>Rhizophoraceae</taxon>
        <taxon>Rhizophora</taxon>
    </lineage>
</organism>
<sequence length="63" mass="7397">MFRRVVISTSHMSPLLCFISTCIKGWLLHTIAHFNHNFRVISSNVFVIKLCIFTHLVCRVFNF</sequence>
<keyword evidence="1" id="KW-1133">Transmembrane helix</keyword>
<keyword evidence="1" id="KW-0472">Membrane</keyword>
<dbReference type="EMBL" id="GGEC01047254">
    <property type="protein sequence ID" value="MBX27738.1"/>
    <property type="molecule type" value="Transcribed_RNA"/>
</dbReference>
<protein>
    <submittedName>
        <fullName evidence="2">Uncharacterized protein MANES_15G005300</fullName>
    </submittedName>
</protein>
<proteinExistence type="predicted"/>
<reference evidence="2" key="1">
    <citation type="submission" date="2018-02" db="EMBL/GenBank/DDBJ databases">
        <title>Rhizophora mucronata_Transcriptome.</title>
        <authorList>
            <person name="Meera S.P."/>
            <person name="Sreeshan A."/>
            <person name="Augustine A."/>
        </authorList>
    </citation>
    <scope>NUCLEOTIDE SEQUENCE</scope>
    <source>
        <tissue evidence="2">Leaf</tissue>
    </source>
</reference>
<evidence type="ECO:0000256" key="1">
    <source>
        <dbReference type="SAM" id="Phobius"/>
    </source>
</evidence>